<evidence type="ECO:0000313" key="3">
    <source>
        <dbReference type="EMBL" id="XBO40110.1"/>
    </source>
</evidence>
<dbReference type="Pfam" id="PF09832">
    <property type="entry name" value="DUF2059"/>
    <property type="match status" value="1"/>
</dbReference>
<protein>
    <submittedName>
        <fullName evidence="3">DUF2059 domain-containing protein</fullName>
    </submittedName>
</protein>
<dbReference type="EMBL" id="CP157484">
    <property type="protein sequence ID" value="XBO40110.1"/>
    <property type="molecule type" value="Genomic_DNA"/>
</dbReference>
<keyword evidence="1" id="KW-0732">Signal</keyword>
<sequence length="177" mass="19319">MSDILHTSRSRPLKSMLAAAGLALALAGAPAVAQQATQPTATHLAVAREVVVASGLSRSFESMVPQFMEQMKSNLLTTRPEIGKDLTEVLGRLKPEFDGQREDILNAAARIFASRLSEPELKDVAAFYKSASGQKYVAAQPPVMDELFGQMQAWSQRLSEFMIGRVRAEMKKKGVEL</sequence>
<proteinExistence type="predicted"/>
<evidence type="ECO:0000256" key="1">
    <source>
        <dbReference type="SAM" id="SignalP"/>
    </source>
</evidence>
<feature type="domain" description="DUF2059" evidence="2">
    <location>
        <begin position="103"/>
        <end position="159"/>
    </location>
</feature>
<accession>A0AAU7JIG7</accession>
<gene>
    <name evidence="3" type="ORF">ABEG18_04835</name>
</gene>
<evidence type="ECO:0000259" key="2">
    <source>
        <dbReference type="Pfam" id="PF09832"/>
    </source>
</evidence>
<feature type="signal peptide" evidence="1">
    <location>
        <begin position="1"/>
        <end position="33"/>
    </location>
</feature>
<feature type="chain" id="PRO_5043975090" evidence="1">
    <location>
        <begin position="34"/>
        <end position="177"/>
    </location>
</feature>
<dbReference type="AlphaFoldDB" id="A0AAU7JIG7"/>
<reference evidence="3" key="1">
    <citation type="submission" date="2024-05" db="EMBL/GenBank/DDBJ databases">
        <authorList>
            <person name="Kim S."/>
            <person name="Heo J."/>
            <person name="Choi H."/>
            <person name="Choi Y."/>
            <person name="Kwon S.-W."/>
            <person name="Kim Y."/>
        </authorList>
    </citation>
    <scope>NUCLEOTIDE SEQUENCE</scope>
    <source>
        <strain evidence="3">KACC 23698</strain>
    </source>
</reference>
<name>A0AAU7JIG7_9HYPH</name>
<dbReference type="RefSeq" id="WP_406856964.1">
    <property type="nucleotide sequence ID" value="NZ_CP157484.1"/>
</dbReference>
<dbReference type="InterPro" id="IPR018637">
    <property type="entry name" value="DUF2059"/>
</dbReference>
<organism evidence="3">
    <name type="scientific">Alsobacter sp. KACC 23698</name>
    <dbReference type="NCBI Taxonomy" id="3149229"/>
    <lineage>
        <taxon>Bacteria</taxon>
        <taxon>Pseudomonadati</taxon>
        <taxon>Pseudomonadota</taxon>
        <taxon>Alphaproteobacteria</taxon>
        <taxon>Hyphomicrobiales</taxon>
        <taxon>Alsobacteraceae</taxon>
        <taxon>Alsobacter</taxon>
    </lineage>
</organism>